<dbReference type="Pfam" id="PF13305">
    <property type="entry name" value="TetR_C_33"/>
    <property type="match status" value="1"/>
</dbReference>
<dbReference type="Proteomes" id="UP000233387">
    <property type="component" value="Unassembled WGS sequence"/>
</dbReference>
<evidence type="ECO:0000256" key="1">
    <source>
        <dbReference type="ARBA" id="ARBA00023015"/>
    </source>
</evidence>
<dbReference type="EMBL" id="NKXO01000010">
    <property type="protein sequence ID" value="PKQ70170.1"/>
    <property type="molecule type" value="Genomic_DNA"/>
</dbReference>
<feature type="domain" description="HTH tetR-type" evidence="5">
    <location>
        <begin position="12"/>
        <end position="72"/>
    </location>
</feature>
<dbReference type="Pfam" id="PF00440">
    <property type="entry name" value="TetR_N"/>
    <property type="match status" value="1"/>
</dbReference>
<dbReference type="SUPFAM" id="SSF48498">
    <property type="entry name" value="Tetracyclin repressor-like, C-terminal domain"/>
    <property type="match status" value="1"/>
</dbReference>
<reference evidence="6 7" key="1">
    <citation type="submission" date="2017-06" db="EMBL/GenBank/DDBJ databases">
        <title>Raineya orbicola gen. nov., sp. nov. a slightly thermophilic bacterium of the phylum Bacteroidetes and the description of Raineyaceae fam. nov.</title>
        <authorList>
            <person name="Albuquerque L."/>
            <person name="Polonia A.R.M."/>
            <person name="Barroso C."/>
            <person name="Froufe H.J.C."/>
            <person name="Lage O."/>
            <person name="Lobo-Da-Cunha A."/>
            <person name="Egas C."/>
            <person name="Da Costa M.S."/>
        </authorList>
    </citation>
    <scope>NUCLEOTIDE SEQUENCE [LARGE SCALE GENOMIC DNA]</scope>
    <source>
        <strain evidence="6 7">SPSPC-11</strain>
    </source>
</reference>
<dbReference type="InterPro" id="IPR050624">
    <property type="entry name" value="HTH-type_Tx_Regulator"/>
</dbReference>
<evidence type="ECO:0000313" key="7">
    <source>
        <dbReference type="Proteomes" id="UP000233387"/>
    </source>
</evidence>
<dbReference type="OrthoDB" id="594604at2"/>
<dbReference type="PROSITE" id="PS50977">
    <property type="entry name" value="HTH_TETR_2"/>
    <property type="match status" value="1"/>
</dbReference>
<evidence type="ECO:0000256" key="4">
    <source>
        <dbReference type="PROSITE-ProRule" id="PRU00335"/>
    </source>
</evidence>
<dbReference type="PANTHER" id="PTHR43479:SF11">
    <property type="entry name" value="ACREF_ENVCD OPERON REPRESSOR-RELATED"/>
    <property type="match status" value="1"/>
</dbReference>
<evidence type="ECO:0000259" key="5">
    <source>
        <dbReference type="PROSITE" id="PS50977"/>
    </source>
</evidence>
<keyword evidence="3" id="KW-0804">Transcription</keyword>
<dbReference type="InterPro" id="IPR036271">
    <property type="entry name" value="Tet_transcr_reg_TetR-rel_C_sf"/>
</dbReference>
<dbReference type="PRINTS" id="PR00455">
    <property type="entry name" value="HTHTETR"/>
</dbReference>
<evidence type="ECO:0000256" key="2">
    <source>
        <dbReference type="ARBA" id="ARBA00023125"/>
    </source>
</evidence>
<dbReference type="SUPFAM" id="SSF46689">
    <property type="entry name" value="Homeodomain-like"/>
    <property type="match status" value="1"/>
</dbReference>
<protein>
    <submittedName>
        <fullName evidence="6">Transcriptional regulator</fullName>
    </submittedName>
</protein>
<feature type="DNA-binding region" description="H-T-H motif" evidence="4">
    <location>
        <begin position="35"/>
        <end position="54"/>
    </location>
</feature>
<dbReference type="InterPro" id="IPR001647">
    <property type="entry name" value="HTH_TetR"/>
</dbReference>
<dbReference type="InterPro" id="IPR025996">
    <property type="entry name" value="MT1864/Rv1816-like_C"/>
</dbReference>
<accession>A0A2N3IIJ7</accession>
<organism evidence="6 7">
    <name type="scientific">Raineya orbicola</name>
    <dbReference type="NCBI Taxonomy" id="2016530"/>
    <lineage>
        <taxon>Bacteria</taxon>
        <taxon>Pseudomonadati</taxon>
        <taxon>Bacteroidota</taxon>
        <taxon>Cytophagia</taxon>
        <taxon>Cytophagales</taxon>
        <taxon>Raineyaceae</taxon>
        <taxon>Raineya</taxon>
    </lineage>
</organism>
<dbReference type="AlphaFoldDB" id="A0A2N3IIJ7"/>
<gene>
    <name evidence="6" type="ORF">Rain11_0830</name>
</gene>
<sequence length="204" mass="23957">MGISERKQREKEAIRNKILETAYQIFLEKGYDGTSIRTISDAIEYSPATIYLYFKDKNDIFIQLQNKAFDLLYEKLEATKTIVQPFERLLAVGKVYLNFAFDNPQYYDLMFIDNAHLQAFKDESTAWKRGHQLYKTIEEIVEACLIAKQIKGEDYKVVAFVFWSYIHGQCALLIRKRLNTNDKQTLKYLISNSFDFVTKLLKAE</sequence>
<dbReference type="GO" id="GO:0003677">
    <property type="term" value="F:DNA binding"/>
    <property type="evidence" value="ECO:0007669"/>
    <property type="project" value="UniProtKB-UniRule"/>
</dbReference>
<evidence type="ECO:0000313" key="6">
    <source>
        <dbReference type="EMBL" id="PKQ70170.1"/>
    </source>
</evidence>
<evidence type="ECO:0000256" key="3">
    <source>
        <dbReference type="ARBA" id="ARBA00023163"/>
    </source>
</evidence>
<dbReference type="RefSeq" id="WP_101358088.1">
    <property type="nucleotide sequence ID" value="NZ_NKXO01000010.1"/>
</dbReference>
<proteinExistence type="predicted"/>
<keyword evidence="2 4" id="KW-0238">DNA-binding</keyword>
<keyword evidence="1" id="KW-0805">Transcription regulation</keyword>
<dbReference type="PANTHER" id="PTHR43479">
    <property type="entry name" value="ACREF/ENVCD OPERON REPRESSOR-RELATED"/>
    <property type="match status" value="1"/>
</dbReference>
<dbReference type="Gene3D" id="1.10.357.10">
    <property type="entry name" value="Tetracycline Repressor, domain 2"/>
    <property type="match status" value="1"/>
</dbReference>
<comment type="caution">
    <text evidence="6">The sequence shown here is derived from an EMBL/GenBank/DDBJ whole genome shotgun (WGS) entry which is preliminary data.</text>
</comment>
<name>A0A2N3IIJ7_9BACT</name>
<keyword evidence="7" id="KW-1185">Reference proteome</keyword>
<dbReference type="InterPro" id="IPR009057">
    <property type="entry name" value="Homeodomain-like_sf"/>
</dbReference>